<evidence type="ECO:0000256" key="1">
    <source>
        <dbReference type="ARBA" id="ARBA00022679"/>
    </source>
</evidence>
<accession>A0A0A9DSD2</accession>
<dbReference type="Gene3D" id="3.30.200.20">
    <property type="entry name" value="Phosphorylase Kinase, domain 1"/>
    <property type="match status" value="1"/>
</dbReference>
<keyword evidence="4 5" id="KW-0067">ATP-binding</keyword>
<dbReference type="PROSITE" id="PS00107">
    <property type="entry name" value="PROTEIN_KINASE_ATP"/>
    <property type="match status" value="1"/>
</dbReference>
<dbReference type="PROSITE" id="PS00108">
    <property type="entry name" value="PROTEIN_KINASE_ST"/>
    <property type="match status" value="1"/>
</dbReference>
<dbReference type="GO" id="GO:0007166">
    <property type="term" value="P:cell surface receptor signaling pathway"/>
    <property type="evidence" value="ECO:0007669"/>
    <property type="project" value="InterPro"/>
</dbReference>
<organism evidence="7">
    <name type="scientific">Arundo donax</name>
    <name type="common">Giant reed</name>
    <name type="synonym">Donax arundinaceus</name>
    <dbReference type="NCBI Taxonomy" id="35708"/>
    <lineage>
        <taxon>Eukaryota</taxon>
        <taxon>Viridiplantae</taxon>
        <taxon>Streptophyta</taxon>
        <taxon>Embryophyta</taxon>
        <taxon>Tracheophyta</taxon>
        <taxon>Spermatophyta</taxon>
        <taxon>Magnoliopsida</taxon>
        <taxon>Liliopsida</taxon>
        <taxon>Poales</taxon>
        <taxon>Poaceae</taxon>
        <taxon>PACMAD clade</taxon>
        <taxon>Arundinoideae</taxon>
        <taxon>Arundineae</taxon>
        <taxon>Arundo</taxon>
    </lineage>
</organism>
<dbReference type="Pfam" id="PF19584">
    <property type="entry name" value="MCAfunc"/>
    <property type="match status" value="1"/>
</dbReference>
<dbReference type="Gene3D" id="1.20.930.20">
    <property type="entry name" value="Adaptor protein Cbl, N-terminal domain"/>
    <property type="match status" value="1"/>
</dbReference>
<evidence type="ECO:0000313" key="7">
    <source>
        <dbReference type="EMBL" id="JAD90706.1"/>
    </source>
</evidence>
<dbReference type="GO" id="GO:0004672">
    <property type="term" value="F:protein kinase activity"/>
    <property type="evidence" value="ECO:0007669"/>
    <property type="project" value="InterPro"/>
</dbReference>
<dbReference type="EMBL" id="GBRH01207189">
    <property type="protein sequence ID" value="JAD90706.1"/>
    <property type="molecule type" value="Transcribed_RNA"/>
</dbReference>
<dbReference type="FunFam" id="1.10.510.10:FF:000384">
    <property type="entry name" value="G-type lectin S-receptor-like serine/threonine-protein kinase"/>
    <property type="match status" value="1"/>
</dbReference>
<feature type="domain" description="Protein kinase" evidence="6">
    <location>
        <begin position="244"/>
        <end position="531"/>
    </location>
</feature>
<dbReference type="InterPro" id="IPR000719">
    <property type="entry name" value="Prot_kinase_dom"/>
</dbReference>
<dbReference type="AlphaFoldDB" id="A0A0A9DSD2"/>
<evidence type="ECO:0000256" key="3">
    <source>
        <dbReference type="ARBA" id="ARBA00022777"/>
    </source>
</evidence>
<dbReference type="InterPro" id="IPR008271">
    <property type="entry name" value="Ser/Thr_kinase_AS"/>
</dbReference>
<sequence>MALWNGVGQVASVAQLAGVDAYGLIKMIVEAVQTVRRNKETCQKLAQRVEMIGNLLQQFQEAQLMQYHDTRNPVEQLEHTLQRAYMLITSCQDSSFVYHCFTGANKADQFREVENDITFYLQLFPLVGYVDTTRTWVRNLNGGQPSHTEESVKQVQILENDVGNVLRHEGTAETVESRSHEVTKHSTDKKEEIARSDIFYEPQKRKLQRHFFVNKDVVKLFCAERCSGLQLFNFSQIVDFTENFKGENVIGCGAFGYVYKGKLPDGNEIAVKRLAATSLQGLLEFTTEIEMIATLQHKNVIRLLGFSIQREKYFLGFHVQGEEMIIVYEYMPNKSLASFLYSYTKTGEELDWSMRIHMIEGIARGLVYLHEHSHQCIVHMDLKASNILLDYEMNPKISDFGMARILGSSGTEETADIVKGTNGYIDPEFVRSGKFSVKSDVYSFGIMILEILSRKRCLQLLSNGDMMHLPTYAWELWKAGKSHELPDSSPSNEQQLAKIIRCVHVALLCIQDCPAHRPTMQDVLLMLHSESIRLPTPKMPVNHANEFPADVLTLERLWEANVPLQPRSGDNQQG</sequence>
<dbReference type="Pfam" id="PF00069">
    <property type="entry name" value="Pkinase"/>
    <property type="match status" value="1"/>
</dbReference>
<dbReference type="PROSITE" id="PS50011">
    <property type="entry name" value="PROTEIN_KINASE_DOM"/>
    <property type="match status" value="1"/>
</dbReference>
<dbReference type="SMART" id="SM00220">
    <property type="entry name" value="S_TKc"/>
    <property type="match status" value="1"/>
</dbReference>
<dbReference type="Gene3D" id="1.10.510.10">
    <property type="entry name" value="Transferase(Phosphotransferase) domain 1"/>
    <property type="match status" value="1"/>
</dbReference>
<dbReference type="CDD" id="cd21037">
    <property type="entry name" value="MLKL_NTD"/>
    <property type="match status" value="1"/>
</dbReference>
<evidence type="ECO:0000256" key="5">
    <source>
        <dbReference type="PROSITE-ProRule" id="PRU10141"/>
    </source>
</evidence>
<evidence type="ECO:0000256" key="2">
    <source>
        <dbReference type="ARBA" id="ARBA00022741"/>
    </source>
</evidence>
<proteinExistence type="predicted"/>
<dbReference type="InterPro" id="IPR059179">
    <property type="entry name" value="MLKL-like_MCAfunc"/>
</dbReference>
<dbReference type="InterPro" id="IPR036537">
    <property type="entry name" value="Adaptor_Cbl_N_dom_sf"/>
</dbReference>
<dbReference type="GO" id="GO:0005524">
    <property type="term" value="F:ATP binding"/>
    <property type="evidence" value="ECO:0007669"/>
    <property type="project" value="UniProtKB-UniRule"/>
</dbReference>
<name>A0A0A9DSD2_ARUDO</name>
<evidence type="ECO:0000259" key="6">
    <source>
        <dbReference type="PROSITE" id="PS50011"/>
    </source>
</evidence>
<keyword evidence="3" id="KW-0418">Kinase</keyword>
<protein>
    <recommendedName>
        <fullName evidence="6">Protein kinase domain-containing protein</fullName>
    </recommendedName>
</protein>
<dbReference type="PANTHER" id="PTHR27006:SF598">
    <property type="entry name" value="CYSTEINE-RICH RECEPTOR-LIKE PROTEIN KINASE 25"/>
    <property type="match status" value="1"/>
</dbReference>
<dbReference type="SUPFAM" id="SSF56112">
    <property type="entry name" value="Protein kinase-like (PK-like)"/>
    <property type="match status" value="1"/>
</dbReference>
<keyword evidence="1" id="KW-0808">Transferase</keyword>
<dbReference type="PANTHER" id="PTHR27006">
    <property type="entry name" value="PROMASTIGOTE SURFACE ANTIGEN PROTEIN PSA"/>
    <property type="match status" value="1"/>
</dbReference>
<dbReference type="InterPro" id="IPR011009">
    <property type="entry name" value="Kinase-like_dom_sf"/>
</dbReference>
<dbReference type="InterPro" id="IPR045766">
    <property type="entry name" value="MCAfunc"/>
</dbReference>
<keyword evidence="2 5" id="KW-0547">Nucleotide-binding</keyword>
<dbReference type="InterPro" id="IPR017441">
    <property type="entry name" value="Protein_kinase_ATP_BS"/>
</dbReference>
<reference evidence="7" key="1">
    <citation type="submission" date="2014-09" db="EMBL/GenBank/DDBJ databases">
        <authorList>
            <person name="Magalhaes I.L.F."/>
            <person name="Oliveira U."/>
            <person name="Santos F.R."/>
            <person name="Vidigal T.H.D.A."/>
            <person name="Brescovit A.D."/>
            <person name="Santos A.J."/>
        </authorList>
    </citation>
    <scope>NUCLEOTIDE SEQUENCE</scope>
    <source>
        <tissue evidence="7">Shoot tissue taken approximately 20 cm above the soil surface</tissue>
    </source>
</reference>
<feature type="binding site" evidence="5">
    <location>
        <position position="272"/>
    </location>
    <ligand>
        <name>ATP</name>
        <dbReference type="ChEBI" id="CHEBI:30616"/>
    </ligand>
</feature>
<evidence type="ECO:0000256" key="4">
    <source>
        <dbReference type="ARBA" id="ARBA00022840"/>
    </source>
</evidence>
<reference evidence="7" key="2">
    <citation type="journal article" date="2015" name="Data Brief">
        <title>Shoot transcriptome of the giant reed, Arundo donax.</title>
        <authorList>
            <person name="Barrero R.A."/>
            <person name="Guerrero F.D."/>
            <person name="Moolhuijzen P."/>
            <person name="Goolsby J.A."/>
            <person name="Tidwell J."/>
            <person name="Bellgard S.E."/>
            <person name="Bellgard M.I."/>
        </authorList>
    </citation>
    <scope>NUCLEOTIDE SEQUENCE</scope>
    <source>
        <tissue evidence="7">Shoot tissue taken approximately 20 cm above the soil surface</tissue>
    </source>
</reference>